<dbReference type="AlphaFoldDB" id="A0A125DMC2"/>
<dbReference type="Pfam" id="PF18143">
    <property type="entry name" value="HAD_SAK_2"/>
    <property type="match status" value="1"/>
</dbReference>
<organism evidence="1 2">
    <name type="scientific">Burkholderia ubonensis</name>
    <dbReference type="NCBI Taxonomy" id="101571"/>
    <lineage>
        <taxon>Bacteria</taxon>
        <taxon>Pseudomonadati</taxon>
        <taxon>Pseudomonadota</taxon>
        <taxon>Betaproteobacteria</taxon>
        <taxon>Burkholderiales</taxon>
        <taxon>Burkholderiaceae</taxon>
        <taxon>Burkholderia</taxon>
        <taxon>Burkholderia cepacia complex</taxon>
    </lineage>
</organism>
<evidence type="ECO:0000313" key="2">
    <source>
        <dbReference type="Proteomes" id="UP000060630"/>
    </source>
</evidence>
<evidence type="ECO:0000313" key="1">
    <source>
        <dbReference type="EMBL" id="KWA83897.1"/>
    </source>
</evidence>
<proteinExistence type="predicted"/>
<protein>
    <recommendedName>
        <fullName evidence="3">FCP1 homology domain-containing protein</fullName>
    </recommendedName>
</protein>
<gene>
    <name evidence="1" type="ORF">WL29_21260</name>
</gene>
<evidence type="ECO:0008006" key="3">
    <source>
        <dbReference type="Google" id="ProtNLM"/>
    </source>
</evidence>
<dbReference type="Proteomes" id="UP000060630">
    <property type="component" value="Unassembled WGS sequence"/>
</dbReference>
<dbReference type="EMBL" id="LPHD01000049">
    <property type="protein sequence ID" value="KWA83897.1"/>
    <property type="molecule type" value="Genomic_DNA"/>
</dbReference>
<reference evidence="1 2" key="1">
    <citation type="submission" date="2015-11" db="EMBL/GenBank/DDBJ databases">
        <title>Expanding the genomic diversity of Burkholderia species for the development of highly accurate diagnostics.</title>
        <authorList>
            <person name="Sahl J."/>
            <person name="Keim P."/>
            <person name="Wagner D."/>
        </authorList>
    </citation>
    <scope>NUCLEOTIDE SEQUENCE [LARGE SCALE GENOMIC DNA]</scope>
    <source>
        <strain evidence="1 2">MSMB2087WGS</strain>
    </source>
</reference>
<sequence>MQPKLLFLDFDGVLHPCTAGTFIYTGRLQAFLRQHPVLRVVLSTSWRNDHAWNDLMALFAPDMRERFVGSTPQLNESLPAVRELEIRAWLRINRCEHVEWAALDDDATLFSPGCQHLVQCETIRGLRPAQLEQLAAKLHLNS</sequence>
<name>A0A125DMC2_9BURK</name>
<comment type="caution">
    <text evidence="1">The sequence shown here is derived from an EMBL/GenBank/DDBJ whole genome shotgun (WGS) entry which is preliminary data.</text>
</comment>
<accession>A0A125DMC2</accession>